<evidence type="ECO:0000313" key="2">
    <source>
        <dbReference type="EMBL" id="VDC32486.1"/>
    </source>
</evidence>
<protein>
    <recommendedName>
        <fullName evidence="4">DUF3888 domain-containing protein</fullName>
    </recommendedName>
</protein>
<accession>A0A3P5XCR0</accession>
<keyword evidence="3" id="KW-1185">Reference proteome</keyword>
<gene>
    <name evidence="2" type="ORF">FILTAD_02714</name>
</gene>
<proteinExistence type="predicted"/>
<keyword evidence="1" id="KW-0732">Signal</keyword>
<organism evidence="2 3">
    <name type="scientific">Filibacter tadaridae</name>
    <dbReference type="NCBI Taxonomy" id="2483811"/>
    <lineage>
        <taxon>Bacteria</taxon>
        <taxon>Bacillati</taxon>
        <taxon>Bacillota</taxon>
        <taxon>Bacilli</taxon>
        <taxon>Bacillales</taxon>
        <taxon>Caryophanaceae</taxon>
        <taxon>Filibacter</taxon>
    </lineage>
</organism>
<evidence type="ECO:0008006" key="4">
    <source>
        <dbReference type="Google" id="ProtNLM"/>
    </source>
</evidence>
<dbReference type="AlphaFoldDB" id="A0A3P5XCR0"/>
<dbReference type="OrthoDB" id="2452460at2"/>
<evidence type="ECO:0000313" key="3">
    <source>
        <dbReference type="Proteomes" id="UP000270468"/>
    </source>
</evidence>
<dbReference type="Proteomes" id="UP000270468">
    <property type="component" value="Unassembled WGS sequence"/>
</dbReference>
<dbReference type="EMBL" id="UXAV01000044">
    <property type="protein sequence ID" value="VDC32486.1"/>
    <property type="molecule type" value="Genomic_DNA"/>
</dbReference>
<sequence>MVKKYLIFSVLGLSFLAFTLTQVANSETVLNEEEIYVTTEDIILDIVLPTIDKRVVKEYGQDTLSGWEWKRIEGITYNDNHSYDVSVRIEILSKTSDGYKDDLVKVRISPSCDSTTINKLKCKHGFNIEIVNYKRLSL</sequence>
<reference evidence="2 3" key="1">
    <citation type="submission" date="2018-11" db="EMBL/GenBank/DDBJ databases">
        <authorList>
            <person name="Criscuolo A."/>
        </authorList>
    </citation>
    <scope>NUCLEOTIDE SEQUENCE [LARGE SCALE GENOMIC DNA]</scope>
    <source>
        <strain evidence="2">ATB-66</strain>
    </source>
</reference>
<feature type="signal peptide" evidence="1">
    <location>
        <begin position="1"/>
        <end position="24"/>
    </location>
</feature>
<dbReference type="RefSeq" id="WP_124071520.1">
    <property type="nucleotide sequence ID" value="NZ_CBCRXF010000002.1"/>
</dbReference>
<feature type="chain" id="PRO_5038443672" description="DUF3888 domain-containing protein" evidence="1">
    <location>
        <begin position="25"/>
        <end position="138"/>
    </location>
</feature>
<name>A0A3P5XCR0_9BACL</name>
<evidence type="ECO:0000256" key="1">
    <source>
        <dbReference type="SAM" id="SignalP"/>
    </source>
</evidence>